<protein>
    <submittedName>
        <fullName evidence="2">Pyrrolo-quinoline quinone</fullName>
    </submittedName>
</protein>
<sequence>MVAADRTALHANEPANAYWPAFLGQGHGEIDPQSIPLEWNESKNIAWSAQLPGYGQSSPVIWKDHVYITSVEGPKKETFHLVCLNLSDGTEKWRTSIANTAPVESSLYVSRAAPTPVVDDTGVYALFESGDIVASDHTGRRHWTRALTKDYGPLVNEFGLAASPVQGSDWIAVLMDHNAGGYIARLSKKTGETEWKIDRSARQSWASPAIVVHEGQPLIVCSSAGSVDVYHPQDGKLLASRTDVGGNTSSTPIPAGESLFLVGASVGRDDAGRSENAKKSNMAVRMVTSPAGLVLETVWMTKDAMPTFGSPMTYAGHSYWVNRAGVVFCIDTKTGEQRYAERLAQSMWATPLGIGDRLYIFGKEGITTVLATGPEFKKLSENRLWDPEKVVADPSIAEREKTEERRRAAANLSGPTQYGVAAVSGSLLIRKGSELVCIRNMPR</sequence>
<evidence type="ECO:0000313" key="3">
    <source>
        <dbReference type="Proteomes" id="UP000094828"/>
    </source>
</evidence>
<keyword evidence="3" id="KW-1185">Reference proteome</keyword>
<name>A0A1C3EI00_9PLAN</name>
<proteinExistence type="predicted"/>
<dbReference type="Proteomes" id="UP000094828">
    <property type="component" value="Unassembled WGS sequence"/>
</dbReference>
<dbReference type="PANTHER" id="PTHR34512:SF30">
    <property type="entry name" value="OUTER MEMBRANE PROTEIN ASSEMBLY FACTOR BAMB"/>
    <property type="match status" value="1"/>
</dbReference>
<dbReference type="STRING" id="1841610.A6X21_20455"/>
<dbReference type="PANTHER" id="PTHR34512">
    <property type="entry name" value="CELL SURFACE PROTEIN"/>
    <property type="match status" value="1"/>
</dbReference>
<comment type="caution">
    <text evidence="2">The sequence shown here is derived from an EMBL/GenBank/DDBJ whole genome shotgun (WGS) entry which is preliminary data.</text>
</comment>
<dbReference type="AlphaFoldDB" id="A0A1C3EI00"/>
<evidence type="ECO:0000259" key="1">
    <source>
        <dbReference type="Pfam" id="PF13360"/>
    </source>
</evidence>
<evidence type="ECO:0000313" key="2">
    <source>
        <dbReference type="EMBL" id="ODA32865.1"/>
    </source>
</evidence>
<dbReference type="EMBL" id="LYDR01000063">
    <property type="protein sequence ID" value="ODA32865.1"/>
    <property type="molecule type" value="Genomic_DNA"/>
</dbReference>
<reference evidence="2 3" key="1">
    <citation type="submission" date="2016-05" db="EMBL/GenBank/DDBJ databases">
        <title>Genomic and physiological characterization of Planctopirus sp. isolated from fresh water lake.</title>
        <authorList>
            <person name="Subhash Y."/>
            <person name="Ramana C."/>
        </authorList>
    </citation>
    <scope>NUCLEOTIDE SEQUENCE [LARGE SCALE GENOMIC DNA]</scope>
    <source>
        <strain evidence="2 3">JC280</strain>
    </source>
</reference>
<dbReference type="Pfam" id="PF13360">
    <property type="entry name" value="PQQ_2"/>
    <property type="match status" value="1"/>
</dbReference>
<gene>
    <name evidence="2" type="ORF">A6X21_20455</name>
</gene>
<feature type="domain" description="Pyrrolo-quinoline quinone repeat" evidence="1">
    <location>
        <begin position="40"/>
        <end position="150"/>
    </location>
</feature>
<dbReference type="Gene3D" id="2.130.10.10">
    <property type="entry name" value="YVTN repeat-like/Quinoprotein amine dehydrogenase"/>
    <property type="match status" value="2"/>
</dbReference>
<dbReference type="InterPro" id="IPR002372">
    <property type="entry name" value="PQQ_rpt_dom"/>
</dbReference>
<dbReference type="InterPro" id="IPR011047">
    <property type="entry name" value="Quinoprotein_ADH-like_sf"/>
</dbReference>
<organism evidence="2 3">
    <name type="scientific">Planctopirus hydrillae</name>
    <dbReference type="NCBI Taxonomy" id="1841610"/>
    <lineage>
        <taxon>Bacteria</taxon>
        <taxon>Pseudomonadati</taxon>
        <taxon>Planctomycetota</taxon>
        <taxon>Planctomycetia</taxon>
        <taxon>Planctomycetales</taxon>
        <taxon>Planctomycetaceae</taxon>
        <taxon>Planctopirus</taxon>
    </lineage>
</organism>
<dbReference type="InterPro" id="IPR015943">
    <property type="entry name" value="WD40/YVTN_repeat-like_dom_sf"/>
</dbReference>
<dbReference type="SUPFAM" id="SSF50998">
    <property type="entry name" value="Quinoprotein alcohol dehydrogenase-like"/>
    <property type="match status" value="1"/>
</dbReference>
<accession>A0A1C3EI00</accession>